<sequence>MESDGEGDTYEVSDGDSSPADVEMQVVSGSSLPTIGERRRDIDQFFDAPYIVETENGSKKRRLCKLCGGNKPVVNEATTMRRHLQSVHSGTYHEWAAKNNFKSMLPNDIKKQKEAKQSDKQTQLDPHLRKRSECIPPYSHLAFRQATIEWLVSTDQPLQALEHPAFRNMIQIAARATTGVSF</sequence>
<feature type="region of interest" description="Disordered" evidence="1">
    <location>
        <begin position="110"/>
        <end position="129"/>
    </location>
</feature>
<evidence type="ECO:0000313" key="3">
    <source>
        <dbReference type="Proteomes" id="UP000218811"/>
    </source>
</evidence>
<evidence type="ECO:0000313" key="2">
    <source>
        <dbReference type="EMBL" id="PCH45151.1"/>
    </source>
</evidence>
<gene>
    <name evidence="2" type="ORF">WOLCODRAFT_124596</name>
</gene>
<protein>
    <recommendedName>
        <fullName evidence="4">BED-type domain-containing protein</fullName>
    </recommendedName>
</protein>
<name>A0A2H3JT32_WOLCO</name>
<feature type="compositionally biased region" description="Basic and acidic residues" evidence="1">
    <location>
        <begin position="110"/>
        <end position="119"/>
    </location>
</feature>
<dbReference type="AlphaFoldDB" id="A0A2H3JT32"/>
<keyword evidence="3" id="KW-1185">Reference proteome</keyword>
<feature type="compositionally biased region" description="Acidic residues" evidence="1">
    <location>
        <begin position="1"/>
        <end position="14"/>
    </location>
</feature>
<feature type="region of interest" description="Disordered" evidence="1">
    <location>
        <begin position="1"/>
        <end position="34"/>
    </location>
</feature>
<feature type="non-terminal residue" evidence="2">
    <location>
        <position position="182"/>
    </location>
</feature>
<dbReference type="Proteomes" id="UP000218811">
    <property type="component" value="Unassembled WGS sequence"/>
</dbReference>
<reference evidence="2 3" key="1">
    <citation type="journal article" date="2012" name="Science">
        <title>The Paleozoic origin of enzymatic lignin decomposition reconstructed from 31 fungal genomes.</title>
        <authorList>
            <person name="Floudas D."/>
            <person name="Binder M."/>
            <person name="Riley R."/>
            <person name="Barry K."/>
            <person name="Blanchette R.A."/>
            <person name="Henrissat B."/>
            <person name="Martinez A.T."/>
            <person name="Otillar R."/>
            <person name="Spatafora J.W."/>
            <person name="Yadav J.S."/>
            <person name="Aerts A."/>
            <person name="Benoit I."/>
            <person name="Boyd A."/>
            <person name="Carlson A."/>
            <person name="Copeland A."/>
            <person name="Coutinho P.M."/>
            <person name="de Vries R.P."/>
            <person name="Ferreira P."/>
            <person name="Findley K."/>
            <person name="Foster B."/>
            <person name="Gaskell J."/>
            <person name="Glotzer D."/>
            <person name="Gorecki P."/>
            <person name="Heitman J."/>
            <person name="Hesse C."/>
            <person name="Hori C."/>
            <person name="Igarashi K."/>
            <person name="Jurgens J.A."/>
            <person name="Kallen N."/>
            <person name="Kersten P."/>
            <person name="Kohler A."/>
            <person name="Kuees U."/>
            <person name="Kumar T.K.A."/>
            <person name="Kuo A."/>
            <person name="LaButti K."/>
            <person name="Larrondo L.F."/>
            <person name="Lindquist E."/>
            <person name="Ling A."/>
            <person name="Lombard V."/>
            <person name="Lucas S."/>
            <person name="Lundell T."/>
            <person name="Martin R."/>
            <person name="McLaughlin D.J."/>
            <person name="Morgenstern I."/>
            <person name="Morin E."/>
            <person name="Murat C."/>
            <person name="Nagy L.G."/>
            <person name="Nolan M."/>
            <person name="Ohm R.A."/>
            <person name="Patyshakuliyeva A."/>
            <person name="Rokas A."/>
            <person name="Ruiz-Duenas F.J."/>
            <person name="Sabat G."/>
            <person name="Salamov A."/>
            <person name="Samejima M."/>
            <person name="Schmutz J."/>
            <person name="Slot J.C."/>
            <person name="St John F."/>
            <person name="Stenlid J."/>
            <person name="Sun H."/>
            <person name="Sun S."/>
            <person name="Syed K."/>
            <person name="Tsang A."/>
            <person name="Wiebenga A."/>
            <person name="Young D."/>
            <person name="Pisabarro A."/>
            <person name="Eastwood D.C."/>
            <person name="Martin F."/>
            <person name="Cullen D."/>
            <person name="Grigoriev I.V."/>
            <person name="Hibbett D.S."/>
        </authorList>
    </citation>
    <scope>NUCLEOTIDE SEQUENCE [LARGE SCALE GENOMIC DNA]</scope>
    <source>
        <strain evidence="2 3">MD-104</strain>
    </source>
</reference>
<accession>A0A2H3JT32</accession>
<evidence type="ECO:0000256" key="1">
    <source>
        <dbReference type="SAM" id="MobiDB-lite"/>
    </source>
</evidence>
<dbReference type="OrthoDB" id="3256444at2759"/>
<proteinExistence type="predicted"/>
<evidence type="ECO:0008006" key="4">
    <source>
        <dbReference type="Google" id="ProtNLM"/>
    </source>
</evidence>
<organism evidence="2 3">
    <name type="scientific">Wolfiporia cocos (strain MD-104)</name>
    <name type="common">Brown rot fungus</name>
    <dbReference type="NCBI Taxonomy" id="742152"/>
    <lineage>
        <taxon>Eukaryota</taxon>
        <taxon>Fungi</taxon>
        <taxon>Dikarya</taxon>
        <taxon>Basidiomycota</taxon>
        <taxon>Agaricomycotina</taxon>
        <taxon>Agaricomycetes</taxon>
        <taxon>Polyporales</taxon>
        <taxon>Phaeolaceae</taxon>
        <taxon>Wolfiporia</taxon>
    </lineage>
</organism>
<dbReference type="EMBL" id="KB468168">
    <property type="protein sequence ID" value="PCH45151.1"/>
    <property type="molecule type" value="Genomic_DNA"/>
</dbReference>